<name>A9WEM9_CHLAA</name>
<dbReference type="GO" id="GO:0000287">
    <property type="term" value="F:magnesium ion binding"/>
    <property type="evidence" value="ECO:0007669"/>
    <property type="project" value="InterPro"/>
</dbReference>
<dbReference type="GO" id="GO:0009117">
    <property type="term" value="P:nucleotide metabolic process"/>
    <property type="evidence" value="ECO:0007669"/>
    <property type="project" value="InterPro"/>
</dbReference>
<dbReference type="PATRIC" id="fig|324602.8.peg.3204"/>
<dbReference type="Gene3D" id="3.40.720.10">
    <property type="entry name" value="Alkaline Phosphatase, subunit A"/>
    <property type="match status" value="1"/>
</dbReference>
<dbReference type="eggNOG" id="COG1015">
    <property type="taxonomic scope" value="Bacteria"/>
</dbReference>
<dbReference type="GO" id="GO:0008973">
    <property type="term" value="F:phosphopentomutase activity"/>
    <property type="evidence" value="ECO:0000318"/>
    <property type="project" value="GO_Central"/>
</dbReference>
<protein>
    <submittedName>
        <fullName evidence="5">Metalloenzyme domain protein</fullName>
    </submittedName>
</protein>
<dbReference type="PANTHER" id="PTHR21110">
    <property type="entry name" value="PHOSPHOPENTOMUTASE"/>
    <property type="match status" value="1"/>
</dbReference>
<evidence type="ECO:0000313" key="5">
    <source>
        <dbReference type="EMBL" id="ABY36048.1"/>
    </source>
</evidence>
<dbReference type="InterPro" id="IPR010045">
    <property type="entry name" value="DeoB"/>
</dbReference>
<dbReference type="EMBL" id="CP000909">
    <property type="protein sequence ID" value="ABY36048.1"/>
    <property type="molecule type" value="Genomic_DNA"/>
</dbReference>
<dbReference type="RefSeq" id="WP_012258701.1">
    <property type="nucleotide sequence ID" value="NC_010175.1"/>
</dbReference>
<dbReference type="PANTHER" id="PTHR21110:SF0">
    <property type="entry name" value="PHOSPHOPENTOMUTASE"/>
    <property type="match status" value="1"/>
</dbReference>
<evidence type="ECO:0000313" key="6">
    <source>
        <dbReference type="Proteomes" id="UP000002008"/>
    </source>
</evidence>
<evidence type="ECO:0000256" key="3">
    <source>
        <dbReference type="ARBA" id="ARBA00023211"/>
    </source>
</evidence>
<dbReference type="EnsemblBacteria" id="ABY36048">
    <property type="protein sequence ID" value="ABY36048"/>
    <property type="gene ID" value="Caur_2847"/>
</dbReference>
<keyword evidence="2" id="KW-0479">Metal-binding</keyword>
<dbReference type="GO" id="GO:0005829">
    <property type="term" value="C:cytosol"/>
    <property type="evidence" value="ECO:0000318"/>
    <property type="project" value="GO_Central"/>
</dbReference>
<dbReference type="InterPro" id="IPR017850">
    <property type="entry name" value="Alkaline_phosphatase_core_sf"/>
</dbReference>
<organism evidence="5 6">
    <name type="scientific">Chloroflexus aurantiacus (strain ATCC 29366 / DSM 635 / J-10-fl)</name>
    <dbReference type="NCBI Taxonomy" id="324602"/>
    <lineage>
        <taxon>Bacteria</taxon>
        <taxon>Bacillati</taxon>
        <taxon>Chloroflexota</taxon>
        <taxon>Chloroflexia</taxon>
        <taxon>Chloroflexales</taxon>
        <taxon>Chloroflexineae</taxon>
        <taxon>Chloroflexaceae</taxon>
        <taxon>Chloroflexus</taxon>
    </lineage>
</organism>
<dbReference type="Pfam" id="PF01676">
    <property type="entry name" value="Metalloenzyme"/>
    <property type="match status" value="1"/>
</dbReference>
<reference evidence="6" key="1">
    <citation type="journal article" date="2011" name="BMC Genomics">
        <title>Complete genome sequence of the filamentous anoxygenic phototrophic bacterium Chloroflexus aurantiacus.</title>
        <authorList>
            <person name="Tang K.H."/>
            <person name="Barry K."/>
            <person name="Chertkov O."/>
            <person name="Dalin E."/>
            <person name="Han C.S."/>
            <person name="Hauser L.J."/>
            <person name="Honchak B.M."/>
            <person name="Karbach L.E."/>
            <person name="Land M.L."/>
            <person name="Lapidus A."/>
            <person name="Larimer F.W."/>
            <person name="Mikhailova N."/>
            <person name="Pitluck S."/>
            <person name="Pierson B.K."/>
            <person name="Blankenship R.E."/>
        </authorList>
    </citation>
    <scope>NUCLEOTIDE SEQUENCE [LARGE SCALE GENOMIC DNA]</scope>
    <source>
        <strain evidence="6">ATCC 29366 / DSM 635 / J-10-fl</strain>
    </source>
</reference>
<dbReference type="GO" id="GO:0043094">
    <property type="term" value="P:metabolic compound salvage"/>
    <property type="evidence" value="ECO:0007669"/>
    <property type="project" value="InterPro"/>
</dbReference>
<dbReference type="SUPFAM" id="SSF53649">
    <property type="entry name" value="Alkaline phosphatase-like"/>
    <property type="match status" value="1"/>
</dbReference>
<dbReference type="InterPro" id="IPR006124">
    <property type="entry name" value="Metalloenzyme"/>
</dbReference>
<evidence type="ECO:0000256" key="2">
    <source>
        <dbReference type="ARBA" id="ARBA00022723"/>
    </source>
</evidence>
<dbReference type="HOGENOM" id="CLU_079842_0_0_0"/>
<evidence type="ECO:0000256" key="1">
    <source>
        <dbReference type="ARBA" id="ARBA00010373"/>
    </source>
</evidence>
<accession>A9WEM9</accession>
<keyword evidence="6" id="KW-1185">Reference proteome</keyword>
<keyword evidence="3" id="KW-0464">Manganese</keyword>
<comment type="similarity">
    <text evidence="1">Belongs to the phosphopentomutase family.</text>
</comment>
<dbReference type="KEGG" id="cau:Caur_2847"/>
<sequence>MAITFVFLDGIGLAPATTDNPLATVPMPAIHHLLGGPLTSEQIGYRDGLLLSALDACLGVEGLPQSGTNHVALLAGVNAPAIHGRHQPHFPPVALRPLLAERSLFRRALEQGWRVAFANVFTAGYWQALATRRLRRSASVIAAEGAGLYLRNLDDLKRGQALSWDISGDRLAARDPAAATIPFIDPHLAGERLASLAGDYDLVFFESFLPDLAGHGRLGEHGVWEALTRIDGLIAGWLHARRPEDSLLITSDHGNIEQAATTTHTTAPTPLLVVGPHAGYFRHVRRIDEVADAILYALAAGML</sequence>
<feature type="domain" description="Metalloenzyme" evidence="4">
    <location>
        <begin position="197"/>
        <end position="277"/>
    </location>
</feature>
<dbReference type="Proteomes" id="UP000002008">
    <property type="component" value="Chromosome"/>
</dbReference>
<dbReference type="InParanoid" id="A9WEM9"/>
<evidence type="ECO:0000259" key="4">
    <source>
        <dbReference type="Pfam" id="PF01676"/>
    </source>
</evidence>
<dbReference type="STRING" id="324602.Caur_2847"/>
<dbReference type="AlphaFoldDB" id="A9WEM9"/>
<proteinExistence type="inferred from homology"/>
<gene>
    <name evidence="5" type="ordered locus">Caur_2847</name>
</gene>